<dbReference type="CDD" id="cd12108">
    <property type="entry name" value="Hr-like"/>
    <property type="match status" value="1"/>
</dbReference>
<keyword evidence="4" id="KW-1185">Reference proteome</keyword>
<comment type="caution">
    <text evidence="3">The sequence shown here is derived from an EMBL/GenBank/DDBJ whole genome shotgun (WGS) entry which is preliminary data.</text>
</comment>
<protein>
    <recommendedName>
        <fullName evidence="2">Hemerythrin-like domain-containing protein</fullName>
    </recommendedName>
</protein>
<dbReference type="InterPro" id="IPR053206">
    <property type="entry name" value="Dimeric_xanthone_biosynth"/>
</dbReference>
<dbReference type="PANTHER" id="PTHR38048">
    <property type="entry name" value="EXPRESSED PROTEIN"/>
    <property type="match status" value="1"/>
</dbReference>
<dbReference type="Gene3D" id="1.20.120.520">
    <property type="entry name" value="nmb1532 protein domain like"/>
    <property type="match status" value="1"/>
</dbReference>
<dbReference type="Proteomes" id="UP000813824">
    <property type="component" value="Unassembled WGS sequence"/>
</dbReference>
<gene>
    <name evidence="3" type="ORF">BXZ70DRAFT_960325</name>
</gene>
<proteinExistence type="predicted"/>
<dbReference type="InterPro" id="IPR018162">
    <property type="entry name" value="Ala-tRNA-ligase_IIc_anticod-bd"/>
</dbReference>
<dbReference type="Pfam" id="PF01814">
    <property type="entry name" value="Hemerythrin"/>
    <property type="match status" value="1"/>
</dbReference>
<dbReference type="SUPFAM" id="SSF101353">
    <property type="entry name" value="Putative anticodon-binding domain of alanyl-tRNA synthetase (AlaRS)"/>
    <property type="match status" value="1"/>
</dbReference>
<dbReference type="GO" id="GO:0005737">
    <property type="term" value="C:cytoplasm"/>
    <property type="evidence" value="ECO:0007669"/>
    <property type="project" value="InterPro"/>
</dbReference>
<evidence type="ECO:0000313" key="3">
    <source>
        <dbReference type="EMBL" id="KAH8080270.1"/>
    </source>
</evidence>
<feature type="domain" description="Hemerythrin-like" evidence="2">
    <location>
        <begin position="54"/>
        <end position="179"/>
    </location>
</feature>
<dbReference type="GO" id="GO:0004813">
    <property type="term" value="F:alanine-tRNA ligase activity"/>
    <property type="evidence" value="ECO:0007669"/>
    <property type="project" value="InterPro"/>
</dbReference>
<dbReference type="GO" id="GO:0006419">
    <property type="term" value="P:alanyl-tRNA aminoacylation"/>
    <property type="evidence" value="ECO:0007669"/>
    <property type="project" value="InterPro"/>
</dbReference>
<reference evidence="3" key="1">
    <citation type="journal article" date="2021" name="New Phytol.">
        <title>Evolutionary innovations through gain and loss of genes in the ectomycorrhizal Boletales.</title>
        <authorList>
            <person name="Wu G."/>
            <person name="Miyauchi S."/>
            <person name="Morin E."/>
            <person name="Kuo A."/>
            <person name="Drula E."/>
            <person name="Varga T."/>
            <person name="Kohler A."/>
            <person name="Feng B."/>
            <person name="Cao Y."/>
            <person name="Lipzen A."/>
            <person name="Daum C."/>
            <person name="Hundley H."/>
            <person name="Pangilinan J."/>
            <person name="Johnson J."/>
            <person name="Barry K."/>
            <person name="LaButti K."/>
            <person name="Ng V."/>
            <person name="Ahrendt S."/>
            <person name="Min B."/>
            <person name="Choi I.G."/>
            <person name="Park H."/>
            <person name="Plett J.M."/>
            <person name="Magnuson J."/>
            <person name="Spatafora J.W."/>
            <person name="Nagy L.G."/>
            <person name="Henrissat B."/>
            <person name="Grigoriev I.V."/>
            <person name="Yang Z.L."/>
            <person name="Xu J."/>
            <person name="Martin F.M."/>
        </authorList>
    </citation>
    <scope>NUCLEOTIDE SEQUENCE</scope>
    <source>
        <strain evidence="3">KKN 215</strain>
    </source>
</reference>
<organism evidence="3 4">
    <name type="scientific">Cristinia sonorae</name>
    <dbReference type="NCBI Taxonomy" id="1940300"/>
    <lineage>
        <taxon>Eukaryota</taxon>
        <taxon>Fungi</taxon>
        <taxon>Dikarya</taxon>
        <taxon>Basidiomycota</taxon>
        <taxon>Agaricomycotina</taxon>
        <taxon>Agaricomycetes</taxon>
        <taxon>Agaricomycetidae</taxon>
        <taxon>Agaricales</taxon>
        <taxon>Pleurotineae</taxon>
        <taxon>Stephanosporaceae</taxon>
        <taxon>Cristinia</taxon>
    </lineage>
</organism>
<evidence type="ECO:0000256" key="1">
    <source>
        <dbReference type="SAM" id="MobiDB-lite"/>
    </source>
</evidence>
<accession>A0A8K0XKA4</accession>
<dbReference type="PANTHER" id="PTHR38048:SF1">
    <property type="entry name" value="HEMERYTHRIN-LIKE DOMAIN-CONTAINING PROTEIN"/>
    <property type="match status" value="1"/>
</dbReference>
<evidence type="ECO:0000259" key="2">
    <source>
        <dbReference type="Pfam" id="PF01814"/>
    </source>
</evidence>
<name>A0A8K0XKA4_9AGAR</name>
<feature type="region of interest" description="Disordered" evidence="1">
    <location>
        <begin position="22"/>
        <end position="43"/>
    </location>
</feature>
<dbReference type="InterPro" id="IPR012312">
    <property type="entry name" value="Hemerythrin-like"/>
</dbReference>
<evidence type="ECO:0000313" key="4">
    <source>
        <dbReference type="Proteomes" id="UP000813824"/>
    </source>
</evidence>
<dbReference type="GO" id="GO:0005524">
    <property type="term" value="F:ATP binding"/>
    <property type="evidence" value="ECO:0007669"/>
    <property type="project" value="InterPro"/>
</dbReference>
<sequence>MSRIVSTIRSLAQRPYFSNLFSSSRATKRPQSPTNSITTMSTSAMEERRWNRLSEHMNQFHEHFKREFNELYDLADGSFNKRGMNLRLYLRKADDLCRFLTNHHTIEERHVFPLLGKRMPEFRANKEHIKSHQGIHDGLDKLTALLEKWKADPKEYSPEDMRACLDSWREVLFIHLDAEVRDLGGENLKKYWTLKEVERFPF</sequence>
<dbReference type="OrthoDB" id="10044044at2759"/>
<dbReference type="AlphaFoldDB" id="A0A8K0XKA4"/>
<dbReference type="EMBL" id="JAEVFJ010000054">
    <property type="protein sequence ID" value="KAH8080270.1"/>
    <property type="molecule type" value="Genomic_DNA"/>
</dbReference>